<evidence type="ECO:0000313" key="1">
    <source>
        <dbReference type="EMBL" id="EAA16387.1"/>
    </source>
</evidence>
<proteinExistence type="predicted"/>
<accession>Q7RG38</accession>
<dbReference type="Proteomes" id="UP000008553">
    <property type="component" value="Unassembled WGS sequence"/>
</dbReference>
<sequence length="49" mass="5458">MLCSPFHIDGSTPFFVYIFKLHLVIKHTGCPNPNMGSTNTTLAHNIKTI</sequence>
<dbReference type="EMBL" id="AABL01001376">
    <property type="protein sequence ID" value="EAA16387.1"/>
    <property type="molecule type" value="Genomic_DNA"/>
</dbReference>
<dbReference type="PaxDb" id="73239-Q7RG38"/>
<comment type="caution">
    <text evidence="1">The sequence shown here is derived from an EMBL/GenBank/DDBJ whole genome shotgun (WGS) entry which is preliminary data.</text>
</comment>
<protein>
    <submittedName>
        <fullName evidence="1">Uncharacterized protein</fullName>
    </submittedName>
</protein>
<dbReference type="InParanoid" id="Q7RG38"/>
<dbReference type="AlphaFoldDB" id="Q7RG38"/>
<evidence type="ECO:0000313" key="2">
    <source>
        <dbReference type="Proteomes" id="UP000008553"/>
    </source>
</evidence>
<name>Q7RG38_PLAYO</name>
<gene>
    <name evidence="1" type="ORF">PY04512</name>
</gene>
<keyword evidence="2" id="KW-1185">Reference proteome</keyword>
<reference evidence="1 2" key="1">
    <citation type="journal article" date="2002" name="Nature">
        <title>Genome sequence and comparative analysis of the model rodent malaria parasite Plasmodium yoelii yoelii.</title>
        <authorList>
            <person name="Carlton J.M."/>
            <person name="Angiuoli S.V."/>
            <person name="Suh B.B."/>
            <person name="Kooij T.W."/>
            <person name="Pertea M."/>
            <person name="Silva J.C."/>
            <person name="Ermolaeva M.D."/>
            <person name="Allen J.E."/>
            <person name="Selengut J.D."/>
            <person name="Koo H.L."/>
            <person name="Peterson J.D."/>
            <person name="Pop M."/>
            <person name="Kosack D.S."/>
            <person name="Shumway M.F."/>
            <person name="Bidwell S.L."/>
            <person name="Shallom S.J."/>
            <person name="van Aken S.E."/>
            <person name="Riedmuller S.B."/>
            <person name="Feldblyum T.V."/>
            <person name="Cho J.K."/>
            <person name="Quackenbush J."/>
            <person name="Sedegah M."/>
            <person name="Shoaibi A."/>
            <person name="Cummings L.M."/>
            <person name="Florens L."/>
            <person name="Yates J.R."/>
            <person name="Raine J.D."/>
            <person name="Sinden R.E."/>
            <person name="Harris M.A."/>
            <person name="Cunningham D.A."/>
            <person name="Preiser P.R."/>
            <person name="Bergman L.W."/>
            <person name="Vaidya A.B."/>
            <person name="van Lin L.H."/>
            <person name="Janse C.J."/>
            <person name="Waters A.P."/>
            <person name="Smith H.O."/>
            <person name="White O.R."/>
            <person name="Salzberg S.L."/>
            <person name="Venter J.C."/>
            <person name="Fraser C.M."/>
            <person name="Hoffman S.L."/>
            <person name="Gardner M.J."/>
            <person name="Carucci D.J."/>
        </authorList>
    </citation>
    <scope>NUCLEOTIDE SEQUENCE [LARGE SCALE GENOMIC DNA]</scope>
    <source>
        <strain evidence="1 2">17XNL</strain>
    </source>
</reference>
<organism evidence="1 2">
    <name type="scientific">Plasmodium yoelii yoelii</name>
    <dbReference type="NCBI Taxonomy" id="73239"/>
    <lineage>
        <taxon>Eukaryota</taxon>
        <taxon>Sar</taxon>
        <taxon>Alveolata</taxon>
        <taxon>Apicomplexa</taxon>
        <taxon>Aconoidasida</taxon>
        <taxon>Haemosporida</taxon>
        <taxon>Plasmodiidae</taxon>
        <taxon>Plasmodium</taxon>
        <taxon>Plasmodium (Vinckeia)</taxon>
    </lineage>
</organism>